<comment type="caution">
    <text evidence="1">The sequence shown here is derived from an EMBL/GenBank/DDBJ whole genome shotgun (WGS) entry which is preliminary data.</text>
</comment>
<reference evidence="2" key="1">
    <citation type="journal article" date="2023" name="G3 (Bethesda)">
        <title>Genome assembly and association tests identify interacting loci associated with vigor, precocity, and sex in interspecific pistachio rootstocks.</title>
        <authorList>
            <person name="Palmer W."/>
            <person name="Jacygrad E."/>
            <person name="Sagayaradj S."/>
            <person name="Cavanaugh K."/>
            <person name="Han R."/>
            <person name="Bertier L."/>
            <person name="Beede B."/>
            <person name="Kafkas S."/>
            <person name="Golino D."/>
            <person name="Preece J."/>
            <person name="Michelmore R."/>
        </authorList>
    </citation>
    <scope>NUCLEOTIDE SEQUENCE [LARGE SCALE GENOMIC DNA]</scope>
</reference>
<gene>
    <name evidence="1" type="ORF">Patl1_12343</name>
</gene>
<keyword evidence="2" id="KW-1185">Reference proteome</keyword>
<evidence type="ECO:0000313" key="1">
    <source>
        <dbReference type="EMBL" id="KAJ0083184.1"/>
    </source>
</evidence>
<evidence type="ECO:0000313" key="2">
    <source>
        <dbReference type="Proteomes" id="UP001164250"/>
    </source>
</evidence>
<protein>
    <submittedName>
        <fullName evidence="1">Uncharacterized protein</fullName>
    </submittedName>
</protein>
<organism evidence="1 2">
    <name type="scientific">Pistacia atlantica</name>
    <dbReference type="NCBI Taxonomy" id="434234"/>
    <lineage>
        <taxon>Eukaryota</taxon>
        <taxon>Viridiplantae</taxon>
        <taxon>Streptophyta</taxon>
        <taxon>Embryophyta</taxon>
        <taxon>Tracheophyta</taxon>
        <taxon>Spermatophyta</taxon>
        <taxon>Magnoliopsida</taxon>
        <taxon>eudicotyledons</taxon>
        <taxon>Gunneridae</taxon>
        <taxon>Pentapetalae</taxon>
        <taxon>rosids</taxon>
        <taxon>malvids</taxon>
        <taxon>Sapindales</taxon>
        <taxon>Anacardiaceae</taxon>
        <taxon>Pistacia</taxon>
    </lineage>
</organism>
<accession>A0ACC1A784</accession>
<name>A0ACC1A784_9ROSI</name>
<dbReference type="EMBL" id="CM047908">
    <property type="protein sequence ID" value="KAJ0083184.1"/>
    <property type="molecule type" value="Genomic_DNA"/>
</dbReference>
<sequence>MAAQMLRMSATKAKLVFVFCLVAKKVDREKK</sequence>
<dbReference type="Proteomes" id="UP001164250">
    <property type="component" value="Chromosome 12"/>
</dbReference>
<proteinExistence type="predicted"/>